<keyword evidence="1" id="KW-0812">Transmembrane</keyword>
<feature type="transmembrane region" description="Helical" evidence="1">
    <location>
        <begin position="12"/>
        <end position="33"/>
    </location>
</feature>
<dbReference type="OrthoDB" id="308209at2157"/>
<organism evidence="2 3">
    <name type="scientific">Halorhabdus utahensis (strain DSM 12940 / JCM 11049 / AX-2)</name>
    <dbReference type="NCBI Taxonomy" id="519442"/>
    <lineage>
        <taxon>Archaea</taxon>
        <taxon>Methanobacteriati</taxon>
        <taxon>Methanobacteriota</taxon>
        <taxon>Stenosarchaea group</taxon>
        <taxon>Halobacteria</taxon>
        <taxon>Halobacteriales</taxon>
        <taxon>Haloarculaceae</taxon>
        <taxon>Halorhabdus</taxon>
    </lineage>
</organism>
<keyword evidence="1" id="KW-0472">Membrane</keyword>
<evidence type="ECO:0000256" key="1">
    <source>
        <dbReference type="SAM" id="Phobius"/>
    </source>
</evidence>
<evidence type="ECO:0000313" key="2">
    <source>
        <dbReference type="EMBL" id="ACV13158.1"/>
    </source>
</evidence>
<dbReference type="PANTHER" id="PTHR40700:SF1">
    <property type="entry name" value="DUF63 DOMAIN-CONTAINING PROTEIN"/>
    <property type="match status" value="1"/>
</dbReference>
<feature type="transmembrane region" description="Helical" evidence="1">
    <location>
        <begin position="142"/>
        <end position="162"/>
    </location>
</feature>
<dbReference type="Pfam" id="PF01889">
    <property type="entry name" value="DUF63"/>
    <property type="match status" value="1"/>
</dbReference>
<dbReference type="Proteomes" id="UP000002071">
    <property type="component" value="Chromosome"/>
</dbReference>
<protein>
    <recommendedName>
        <fullName evidence="4">DUF63 domain-containing protein</fullName>
    </recommendedName>
</protein>
<dbReference type="eggNOG" id="arCOG02178">
    <property type="taxonomic scope" value="Archaea"/>
</dbReference>
<proteinExistence type="predicted"/>
<evidence type="ECO:0008006" key="4">
    <source>
        <dbReference type="Google" id="ProtNLM"/>
    </source>
</evidence>
<dbReference type="STRING" id="519442.Huta_2997"/>
<dbReference type="HOGENOM" id="CLU_1028982_0_0_2"/>
<dbReference type="EMBL" id="CP001687">
    <property type="protein sequence ID" value="ACV13158.1"/>
    <property type="molecule type" value="Genomic_DNA"/>
</dbReference>
<feature type="transmembrane region" description="Helical" evidence="1">
    <location>
        <begin position="174"/>
        <end position="194"/>
    </location>
</feature>
<dbReference type="PANTHER" id="PTHR40700">
    <property type="entry name" value="HYPOTHETICAL MEMBRANE PROTEIN, CONSERVED, DUF63 FAMILY"/>
    <property type="match status" value="1"/>
</dbReference>
<dbReference type="AlphaFoldDB" id="C7NRY3"/>
<feature type="transmembrane region" description="Helical" evidence="1">
    <location>
        <begin position="226"/>
        <end position="245"/>
    </location>
</feature>
<sequence length="280" mass="29490">MALLPSGLVVPALPYLLVLGLGTLLTTLLLLGFEPPVGKLHVLALLPWMAIGGMAHGFYQIPQPPGLYPEWVGPLFGAPAVYVTTYVVVAAVWLLLILLGTAIGKLDRVVTYLGATGVGVLIVFLGAMVWQGIGPGLSFTPLWPTVAFLISLALTAVIYFLVSLRWTGVVARTGIAGAVVLFAHTFDGVITMIGKDVLEGGERTPIPAMIMDVAGSLPTAPYLGSGWLFLLVKVLLATLVIITFAEYIEERPARGHLLLVIITAVGAGPAVNNFVLFTLG</sequence>
<evidence type="ECO:0000313" key="3">
    <source>
        <dbReference type="Proteomes" id="UP000002071"/>
    </source>
</evidence>
<name>C7NRY3_HALUD</name>
<reference evidence="2 3" key="1">
    <citation type="journal article" date="2009" name="Stand. Genomic Sci.">
        <title>Complete genome sequence of Halorhabdus utahensis type strain (AX-2).</title>
        <authorList>
            <person name="Anderson I."/>
            <person name="Tindall B.J."/>
            <person name="Pomrenke H."/>
            <person name="Goker M."/>
            <person name="Lapidus A."/>
            <person name="Nolan M."/>
            <person name="Copeland A."/>
            <person name="Glavina Del Rio T."/>
            <person name="Chen F."/>
            <person name="Tice H."/>
            <person name="Cheng J.F."/>
            <person name="Lucas S."/>
            <person name="Chertkov O."/>
            <person name="Bruce D."/>
            <person name="Brettin T."/>
            <person name="Detter J.C."/>
            <person name="Han C."/>
            <person name="Goodwin L."/>
            <person name="Land M."/>
            <person name="Hauser L."/>
            <person name="Chang Y.J."/>
            <person name="Jeffries C.D."/>
            <person name="Pitluck S."/>
            <person name="Pati A."/>
            <person name="Mavromatis K."/>
            <person name="Ivanova N."/>
            <person name="Ovchinnikova G."/>
            <person name="Chen A."/>
            <person name="Palaniappan K."/>
            <person name="Chain P."/>
            <person name="Rohde M."/>
            <person name="Bristow J."/>
            <person name="Eisen J.A."/>
            <person name="Markowitz V."/>
            <person name="Hugenholtz P."/>
            <person name="Kyrpides N.C."/>
            <person name="Klenk H.P."/>
        </authorList>
    </citation>
    <scope>NUCLEOTIDE SEQUENCE [LARGE SCALE GENOMIC DNA]</scope>
    <source>
        <strain evidence="3">DSM 12940 / JCM 11049 / AX-2</strain>
    </source>
</reference>
<keyword evidence="1" id="KW-1133">Transmembrane helix</keyword>
<dbReference type="GeneID" id="8385306"/>
<feature type="transmembrane region" description="Helical" evidence="1">
    <location>
        <begin position="257"/>
        <end position="279"/>
    </location>
</feature>
<keyword evidence="3" id="KW-1185">Reference proteome</keyword>
<gene>
    <name evidence="2" type="ordered locus">Huta_2997</name>
</gene>
<feature type="transmembrane region" description="Helical" evidence="1">
    <location>
        <begin position="79"/>
        <end position="102"/>
    </location>
</feature>
<feature type="transmembrane region" description="Helical" evidence="1">
    <location>
        <begin position="40"/>
        <end position="59"/>
    </location>
</feature>
<accession>C7NRY3</accession>
<dbReference type="RefSeq" id="WP_015790720.1">
    <property type="nucleotide sequence ID" value="NC_013158.1"/>
</dbReference>
<feature type="transmembrane region" description="Helical" evidence="1">
    <location>
        <begin position="109"/>
        <end position="130"/>
    </location>
</feature>
<dbReference type="KEGG" id="hut:Huta_2997"/>
<dbReference type="InterPro" id="IPR002749">
    <property type="entry name" value="DUF63"/>
</dbReference>